<evidence type="ECO:0000256" key="4">
    <source>
        <dbReference type="SAM" id="Phobius"/>
    </source>
</evidence>
<accession>A0A0D2K218</accession>
<dbReference type="Gene3D" id="1.20.1250.20">
    <property type="entry name" value="MFS general substrate transporter like domains"/>
    <property type="match status" value="1"/>
</dbReference>
<dbReference type="InterPro" id="IPR052714">
    <property type="entry name" value="MFS_Exporter"/>
</dbReference>
<dbReference type="RefSeq" id="WP_082464085.1">
    <property type="nucleotide sequence ID" value="NZ_AZAC01000002.1"/>
</dbReference>
<keyword evidence="2 4" id="KW-1133">Transmembrane helix</keyword>
<dbReference type="PANTHER" id="PTHR23531">
    <property type="entry name" value="QUINOLENE RESISTANCE PROTEIN NORA"/>
    <property type="match status" value="1"/>
</dbReference>
<dbReference type="EMBL" id="AZAC01000002">
    <property type="protein sequence ID" value="KIX15720.1"/>
    <property type="molecule type" value="Genomic_DNA"/>
</dbReference>
<dbReference type="InterPro" id="IPR020846">
    <property type="entry name" value="MFS_dom"/>
</dbReference>
<evidence type="ECO:0000256" key="1">
    <source>
        <dbReference type="ARBA" id="ARBA00022692"/>
    </source>
</evidence>
<evidence type="ECO:0000313" key="7">
    <source>
        <dbReference type="Proteomes" id="UP000032233"/>
    </source>
</evidence>
<dbReference type="Proteomes" id="UP000032233">
    <property type="component" value="Unassembled WGS sequence"/>
</dbReference>
<dbReference type="PANTHER" id="PTHR23531:SF1">
    <property type="entry name" value="QUINOLENE RESISTANCE PROTEIN NORA"/>
    <property type="match status" value="1"/>
</dbReference>
<feature type="transmembrane region" description="Helical" evidence="4">
    <location>
        <begin position="44"/>
        <end position="62"/>
    </location>
</feature>
<dbReference type="InParanoid" id="A0A0D2K218"/>
<keyword evidence="7" id="KW-1185">Reference proteome</keyword>
<evidence type="ECO:0000256" key="3">
    <source>
        <dbReference type="ARBA" id="ARBA00023136"/>
    </source>
</evidence>
<dbReference type="AlphaFoldDB" id="A0A0D2K218"/>
<keyword evidence="1 4" id="KW-0812">Transmembrane</keyword>
<dbReference type="OrthoDB" id="5441967at2"/>
<dbReference type="PROSITE" id="PS50850">
    <property type="entry name" value="MFS"/>
    <property type="match status" value="1"/>
</dbReference>
<comment type="caution">
    <text evidence="6">The sequence shown here is derived from an EMBL/GenBank/DDBJ whole genome shotgun (WGS) entry which is preliminary data.</text>
</comment>
<keyword evidence="3 4" id="KW-0472">Membrane</keyword>
<sequence length="164" mass="17777">MLVSKLTTQKMIDAGKHRVLVYASLVISISTMTSYAFLTTGIHLLIAALLFGVGYGILQPLFQAFVSGTTSIPKRGVANTTYLLSYDIGIGIGTLMMGYLQETIGLSIGFALTAVAYVIGGFIYAAYVDRYYIELKCNPGVHSGRSDLLSQYLKRIICQTRGLS</sequence>
<dbReference type="GO" id="GO:0022857">
    <property type="term" value="F:transmembrane transporter activity"/>
    <property type="evidence" value="ECO:0007669"/>
    <property type="project" value="InterPro"/>
</dbReference>
<feature type="transmembrane region" description="Helical" evidence="4">
    <location>
        <begin position="83"/>
        <end position="100"/>
    </location>
</feature>
<dbReference type="InterPro" id="IPR011701">
    <property type="entry name" value="MFS"/>
</dbReference>
<evidence type="ECO:0000313" key="6">
    <source>
        <dbReference type="EMBL" id="KIX15720.1"/>
    </source>
</evidence>
<evidence type="ECO:0000259" key="5">
    <source>
        <dbReference type="PROSITE" id="PS50850"/>
    </source>
</evidence>
<reference evidence="6 7" key="1">
    <citation type="submission" date="2013-11" db="EMBL/GenBank/DDBJ databases">
        <title>Metagenomic analysis of a methanogenic consortium involved in long chain n-alkane degradation.</title>
        <authorList>
            <person name="Davidova I.A."/>
            <person name="Callaghan A.V."/>
            <person name="Wawrik B."/>
            <person name="Pruitt S."/>
            <person name="Marks C."/>
            <person name="Duncan K.E."/>
            <person name="Suflita J.M."/>
        </authorList>
    </citation>
    <scope>NUCLEOTIDE SEQUENCE [LARGE SCALE GENOMIC DNA]</scope>
    <source>
        <strain evidence="6 7">SPR</strain>
    </source>
</reference>
<evidence type="ECO:0000256" key="2">
    <source>
        <dbReference type="ARBA" id="ARBA00022989"/>
    </source>
</evidence>
<dbReference type="STRING" id="1429043.X474_02720"/>
<proteinExistence type="predicted"/>
<feature type="transmembrane region" description="Helical" evidence="4">
    <location>
        <begin position="106"/>
        <end position="127"/>
    </location>
</feature>
<feature type="transmembrane region" description="Helical" evidence="4">
    <location>
        <begin position="20"/>
        <end position="38"/>
    </location>
</feature>
<feature type="domain" description="Major facilitator superfamily (MFS) profile" evidence="5">
    <location>
        <begin position="1"/>
        <end position="164"/>
    </location>
</feature>
<dbReference type="SUPFAM" id="SSF103473">
    <property type="entry name" value="MFS general substrate transporter"/>
    <property type="match status" value="1"/>
</dbReference>
<dbReference type="Pfam" id="PF07690">
    <property type="entry name" value="MFS_1"/>
    <property type="match status" value="1"/>
</dbReference>
<name>A0A0D2K218_9BACT</name>
<organism evidence="6 7">
    <name type="scientific">Dethiosulfatarculus sandiegensis</name>
    <dbReference type="NCBI Taxonomy" id="1429043"/>
    <lineage>
        <taxon>Bacteria</taxon>
        <taxon>Pseudomonadati</taxon>
        <taxon>Thermodesulfobacteriota</taxon>
        <taxon>Desulfarculia</taxon>
        <taxon>Desulfarculales</taxon>
        <taxon>Desulfarculaceae</taxon>
        <taxon>Dethiosulfatarculus</taxon>
    </lineage>
</organism>
<gene>
    <name evidence="6" type="ORF">X474_02720</name>
</gene>
<dbReference type="InterPro" id="IPR036259">
    <property type="entry name" value="MFS_trans_sf"/>
</dbReference>
<protein>
    <recommendedName>
        <fullName evidence="5">Major facilitator superfamily (MFS) profile domain-containing protein</fullName>
    </recommendedName>
</protein>